<dbReference type="CDD" id="cd00085">
    <property type="entry name" value="HNHc"/>
    <property type="match status" value="1"/>
</dbReference>
<feature type="region of interest" description="Disordered" evidence="1">
    <location>
        <begin position="418"/>
        <end position="439"/>
    </location>
</feature>
<dbReference type="KEGG" id="huw:FPZ11_02655"/>
<dbReference type="OrthoDB" id="3261064at2"/>
<organism evidence="3 4">
    <name type="scientific">Humibacter ginsenosidimutans</name>
    <dbReference type="NCBI Taxonomy" id="2599293"/>
    <lineage>
        <taxon>Bacteria</taxon>
        <taxon>Bacillati</taxon>
        <taxon>Actinomycetota</taxon>
        <taxon>Actinomycetes</taxon>
        <taxon>Micrococcales</taxon>
        <taxon>Microbacteriaceae</taxon>
        <taxon>Humibacter</taxon>
    </lineage>
</organism>
<name>A0A5B8M1L0_9MICO</name>
<dbReference type="InterPro" id="IPR003615">
    <property type="entry name" value="HNH_nuc"/>
</dbReference>
<evidence type="ECO:0000259" key="2">
    <source>
        <dbReference type="Pfam" id="PF02720"/>
    </source>
</evidence>
<proteinExistence type="predicted"/>
<evidence type="ECO:0000256" key="1">
    <source>
        <dbReference type="SAM" id="MobiDB-lite"/>
    </source>
</evidence>
<sequence>MSAGDHSIVDMNDMTMTDEDSVMVTVVDETGLFDDGPDFDVDLAELPVRHPTAEQVLGFAFDDAECSQLMVNRQAARQLLAIGEAFEIARANPRIYVPVGAADRTPGIDDLDFAERSVAFDLAHRLNLSENLVRSLAHQAETLTASLPRLRDLFVEGSISAQRVRAAVESVDGVPDAVVGRYDERLSRVAASLRAGVFARRCRILRERLCADTLQERHDVARQRRRVCFEPAEDGMAWVSAFIPAVDVARIEARLTGVAARLRRVDGETRNRDQLRADLLVEWLAGDGTPSAATAQPHILIDGDGRFAELLGYGPIDPVSAARALRKAPSFRRVFDDPVTPTRLVLDSGQYRPSAEQRHWLRLNYGFDESAAPYLSLGSEVDHVVEWQHGGTTDVTNLVPLKPRLHRLKSVTRIRLDPKPDGGIRVRTPTGYDSDPPPF</sequence>
<keyword evidence="4" id="KW-1185">Reference proteome</keyword>
<evidence type="ECO:0000313" key="4">
    <source>
        <dbReference type="Proteomes" id="UP000320216"/>
    </source>
</evidence>
<dbReference type="AlphaFoldDB" id="A0A5B8M1L0"/>
<feature type="domain" description="DUF222" evidence="2">
    <location>
        <begin position="73"/>
        <end position="362"/>
    </location>
</feature>
<gene>
    <name evidence="3" type="ORF">FPZ11_02655</name>
</gene>
<evidence type="ECO:0000313" key="3">
    <source>
        <dbReference type="EMBL" id="QDZ13834.1"/>
    </source>
</evidence>
<dbReference type="Pfam" id="PF02720">
    <property type="entry name" value="DUF222"/>
    <property type="match status" value="1"/>
</dbReference>
<dbReference type="InterPro" id="IPR003870">
    <property type="entry name" value="DUF222"/>
</dbReference>
<reference evidence="3 4" key="1">
    <citation type="submission" date="2019-07" db="EMBL/GenBank/DDBJ databases">
        <title>Full genome sequence of Humibacter sp. WJ7-1.</title>
        <authorList>
            <person name="Im W.-T."/>
        </authorList>
    </citation>
    <scope>NUCLEOTIDE SEQUENCE [LARGE SCALE GENOMIC DNA]</scope>
    <source>
        <strain evidence="3 4">WJ7-1</strain>
    </source>
</reference>
<protein>
    <submittedName>
        <fullName evidence="3">DUF222 domain-containing protein</fullName>
    </submittedName>
</protein>
<dbReference type="Proteomes" id="UP000320216">
    <property type="component" value="Chromosome"/>
</dbReference>
<dbReference type="EMBL" id="CP042305">
    <property type="protein sequence ID" value="QDZ13834.1"/>
    <property type="molecule type" value="Genomic_DNA"/>
</dbReference>
<accession>A0A5B8M1L0</accession>